<evidence type="ECO:0000256" key="7">
    <source>
        <dbReference type="ARBA" id="ARBA00022943"/>
    </source>
</evidence>
<keyword evidence="8" id="KW-0943">RNA-mediated gene silencing</keyword>
<dbReference type="Pfam" id="PF02170">
    <property type="entry name" value="PAZ"/>
    <property type="match status" value="1"/>
</dbReference>
<dbReference type="FunFam" id="2.170.260.10:FF:000003">
    <property type="entry name" value="Piwi-like RNA-mediated gene silencing 2"/>
    <property type="match status" value="1"/>
</dbReference>
<evidence type="ECO:0000256" key="3">
    <source>
        <dbReference type="ARBA" id="ARBA00022473"/>
    </source>
</evidence>
<dbReference type="InterPro" id="IPR003100">
    <property type="entry name" value="PAZ_dom"/>
</dbReference>
<sequence length="949" mass="107189">MLGYGRGFRRGLPQAELALTSLEASCSDSDKIRSDNDVGIPSSGLTGKICRIGFGRRGKVLLPGSHKVPALGATVSSDDTMSTNPQEGAKSKEGHPKELVEKEGSHKVPALGATVSSDDTISTNPQEGAKSKEGHPKELVEKEGSHKDLVEKEGSHKVPALGATVSSDDTISTNSQDGDKSKERHPKDLVEKEGSHKVPALGATVSSDDTISINPQDGNKSKERHPKDLVKKEPEKTSSLLTSRKTTQGTKGTPINLVCNYIRINSDPNKGIYVYEVRFVPNIDSKRLRRQYLNEHSVKFGGTKTFDGVILYLPILLNDELTTYVSKACDGSDIEIRILFKRKELLKDCMQFYNILFDRIMATLNYVRFDRRQFDPASSIVFPQHQLEVWPGYVTAVDEHEGGLLLCCDVSHRLLCQKTILETLLEIFRRKPKNFQETAKKALLGAAIITRYNNKTYRIDDICFEKNPLSTFTFKEGTVSFLDYYRKNYNIEIKDKNQPLLISIKKQRMPQRSQGEDIIICLIPELCYVTGLRDDIRADHKLMREIAMFTCLSPAERINALKKFYTNIDNSPESRKILSDWGLSLVQNYEKISGRQLDEERVFIDGKLVPVGPKADFSKYLVNNKLLDAIAIKNWLLIYCEKDSKAAISFCEHIRADTNSFGIIVERPQIVTINNDRIESYVNALRKNIKKETQIVVCICSTNCNDRYIAIKKKVMICGIDVYHEAVRKENSVAAFVASLNDKYTKWYSKAMIQNQKEEIISGLSCCLISALSAYRNENNFFPHNIIIYRDGVGDGQLQICEQFEIPQLEEACRRTLNHMAKITFIVVQKRINTRYFLTDGNCFQNPNPGTVVDKAITRAAFYDFFLVTQVPKQGATSPTHYIVLRDDAEFGPDIIQRLTYKLCFLYFNWPGTISVPACCQYAHKMALFIGQTLKTTPPEDLLHTLFYL</sequence>
<dbReference type="GO" id="GO:0016891">
    <property type="term" value="F:RNA endonuclease activity producing 5'-phosphomonoesters, hydrolytic mechanism"/>
    <property type="evidence" value="ECO:0007669"/>
    <property type="project" value="UniProtKB-ARBA"/>
</dbReference>
<dbReference type="Proteomes" id="UP000078200">
    <property type="component" value="Unassembled WGS sequence"/>
</dbReference>
<protein>
    <recommendedName>
        <fullName evidence="15">Piwi domain-containing protein</fullName>
    </recommendedName>
</protein>
<evidence type="ECO:0000313" key="14">
    <source>
        <dbReference type="Proteomes" id="UP000078200"/>
    </source>
</evidence>
<evidence type="ECO:0000256" key="6">
    <source>
        <dbReference type="ARBA" id="ARBA00022884"/>
    </source>
</evidence>
<feature type="compositionally biased region" description="Basic and acidic residues" evidence="10">
    <location>
        <begin position="89"/>
        <end position="106"/>
    </location>
</feature>
<dbReference type="PROSITE" id="PS50822">
    <property type="entry name" value="PIWI"/>
    <property type="match status" value="1"/>
</dbReference>
<feature type="compositionally biased region" description="Polar residues" evidence="10">
    <location>
        <begin position="164"/>
        <end position="176"/>
    </location>
</feature>
<dbReference type="STRING" id="7395.A0A1A9V619"/>
<name>A0A1A9V619_GLOAU</name>
<feature type="domain" description="Piwi" evidence="12">
    <location>
        <begin position="716"/>
        <end position="935"/>
    </location>
</feature>
<feature type="compositionally biased region" description="Basic and acidic residues" evidence="10">
    <location>
        <begin position="177"/>
        <end position="196"/>
    </location>
</feature>
<feature type="region of interest" description="Disordered" evidence="10">
    <location>
        <begin position="69"/>
        <end position="248"/>
    </location>
</feature>
<dbReference type="InterPro" id="IPR012337">
    <property type="entry name" value="RNaseH-like_sf"/>
</dbReference>
<dbReference type="SMART" id="SM00950">
    <property type="entry name" value="Piwi"/>
    <property type="match status" value="1"/>
</dbReference>
<accession>A0A1A9V619</accession>
<evidence type="ECO:0000256" key="10">
    <source>
        <dbReference type="SAM" id="MobiDB-lite"/>
    </source>
</evidence>
<dbReference type="VEuPathDB" id="VectorBase:GAUT027143"/>
<keyword evidence="14" id="KW-1185">Reference proteome</keyword>
<evidence type="ECO:0000256" key="8">
    <source>
        <dbReference type="ARBA" id="ARBA00023158"/>
    </source>
</evidence>
<dbReference type="AlphaFoldDB" id="A0A1A9V619"/>
<dbReference type="GO" id="GO:0141009">
    <property type="term" value="P:transposable element silencing by piRNA-mediated mRNA destabilization"/>
    <property type="evidence" value="ECO:0007669"/>
    <property type="project" value="UniProtKB-ARBA"/>
</dbReference>
<dbReference type="Pfam" id="PF02171">
    <property type="entry name" value="Piwi"/>
    <property type="match status" value="1"/>
</dbReference>
<keyword evidence="6" id="KW-0694">RNA-binding</keyword>
<feature type="compositionally biased region" description="Low complexity" evidence="10">
    <location>
        <begin position="237"/>
        <end position="247"/>
    </location>
</feature>
<evidence type="ECO:0008006" key="15">
    <source>
        <dbReference type="Google" id="ProtNLM"/>
    </source>
</evidence>
<evidence type="ECO:0000256" key="5">
    <source>
        <dbReference type="ARBA" id="ARBA00022782"/>
    </source>
</evidence>
<dbReference type="GO" id="GO:0048471">
    <property type="term" value="C:perinuclear region of cytoplasm"/>
    <property type="evidence" value="ECO:0007669"/>
    <property type="project" value="UniProtKB-SubCell"/>
</dbReference>
<dbReference type="GO" id="GO:0003723">
    <property type="term" value="F:RNA binding"/>
    <property type="evidence" value="ECO:0007669"/>
    <property type="project" value="UniProtKB-KW"/>
</dbReference>
<dbReference type="Gene3D" id="3.30.420.10">
    <property type="entry name" value="Ribonuclease H-like superfamily/Ribonuclease H"/>
    <property type="match status" value="1"/>
</dbReference>
<feature type="compositionally biased region" description="Polar residues" evidence="10">
    <location>
        <begin position="114"/>
        <end position="126"/>
    </location>
</feature>
<dbReference type="CDD" id="cd04658">
    <property type="entry name" value="Piwi_piwi-like_Euk"/>
    <property type="match status" value="1"/>
</dbReference>
<feature type="compositionally biased region" description="Polar residues" evidence="10">
    <location>
        <begin position="204"/>
        <end position="218"/>
    </location>
</feature>
<organism evidence="13 14">
    <name type="scientific">Glossina austeni</name>
    <name type="common">Savannah tsetse fly</name>
    <dbReference type="NCBI Taxonomy" id="7395"/>
    <lineage>
        <taxon>Eukaryota</taxon>
        <taxon>Metazoa</taxon>
        <taxon>Ecdysozoa</taxon>
        <taxon>Arthropoda</taxon>
        <taxon>Hexapoda</taxon>
        <taxon>Insecta</taxon>
        <taxon>Pterygota</taxon>
        <taxon>Neoptera</taxon>
        <taxon>Endopterygota</taxon>
        <taxon>Diptera</taxon>
        <taxon>Brachycera</taxon>
        <taxon>Muscomorpha</taxon>
        <taxon>Hippoboscoidea</taxon>
        <taxon>Glossinidae</taxon>
        <taxon>Glossina</taxon>
    </lineage>
</organism>
<evidence type="ECO:0000259" key="11">
    <source>
        <dbReference type="PROSITE" id="PS50821"/>
    </source>
</evidence>
<evidence type="ECO:0000256" key="9">
    <source>
        <dbReference type="ARBA" id="ARBA00038291"/>
    </source>
</evidence>
<evidence type="ECO:0000256" key="1">
    <source>
        <dbReference type="ARBA" id="ARBA00004331"/>
    </source>
</evidence>
<dbReference type="SMART" id="SM00949">
    <property type="entry name" value="PAZ"/>
    <property type="match status" value="1"/>
</dbReference>
<feature type="domain" description="PAZ" evidence="11">
    <location>
        <begin position="419"/>
        <end position="531"/>
    </location>
</feature>
<dbReference type="InterPro" id="IPR003165">
    <property type="entry name" value="Piwi"/>
</dbReference>
<keyword evidence="5" id="KW-0221">Differentiation</keyword>
<reference evidence="13" key="1">
    <citation type="submission" date="2020-05" db="UniProtKB">
        <authorList>
            <consortium name="EnsemblMetazoa"/>
        </authorList>
    </citation>
    <scope>IDENTIFICATION</scope>
    <source>
        <strain evidence="13">TTRI</strain>
    </source>
</reference>
<dbReference type="SUPFAM" id="SSF53098">
    <property type="entry name" value="Ribonuclease H-like"/>
    <property type="match status" value="1"/>
</dbReference>
<proteinExistence type="inferred from homology"/>
<feature type="compositionally biased region" description="Basic and acidic residues" evidence="10">
    <location>
        <begin position="219"/>
        <end position="236"/>
    </location>
</feature>
<dbReference type="PANTHER" id="PTHR22891">
    <property type="entry name" value="EUKARYOTIC TRANSLATION INITIATION FACTOR 2C"/>
    <property type="match status" value="1"/>
</dbReference>
<feature type="compositionally biased region" description="Polar residues" evidence="10">
    <location>
        <begin position="74"/>
        <end position="86"/>
    </location>
</feature>
<dbReference type="SUPFAM" id="SSF101690">
    <property type="entry name" value="PAZ domain"/>
    <property type="match status" value="1"/>
</dbReference>
<dbReference type="Gene3D" id="2.170.260.10">
    <property type="entry name" value="paz domain"/>
    <property type="match status" value="1"/>
</dbReference>
<dbReference type="Pfam" id="PF23278">
    <property type="entry name" value="Piwi_N"/>
    <property type="match status" value="1"/>
</dbReference>
<dbReference type="InterPro" id="IPR036397">
    <property type="entry name" value="RNaseH_sf"/>
</dbReference>
<keyword evidence="3" id="KW-0217">Developmental protein</keyword>
<keyword evidence="4" id="KW-0963">Cytoplasm</keyword>
<evidence type="ECO:0000313" key="13">
    <source>
        <dbReference type="EnsemblMetazoa" id="GAUT027143-PA"/>
    </source>
</evidence>
<keyword evidence="7" id="KW-0896">Oogenesis</keyword>
<dbReference type="CDD" id="cd02845">
    <property type="entry name" value="PAZ_piwi_like"/>
    <property type="match status" value="1"/>
</dbReference>
<evidence type="ECO:0000256" key="4">
    <source>
        <dbReference type="ARBA" id="ARBA00022490"/>
    </source>
</evidence>
<dbReference type="GO" id="GO:0048477">
    <property type="term" value="P:oogenesis"/>
    <property type="evidence" value="ECO:0007669"/>
    <property type="project" value="UniProtKB-KW"/>
</dbReference>
<dbReference type="FunFam" id="3.30.420.10:FF:000014">
    <property type="entry name" value="Piwi-like RNA-mediated gene silencing 1"/>
    <property type="match status" value="1"/>
</dbReference>
<dbReference type="GO" id="GO:0043186">
    <property type="term" value="C:P granule"/>
    <property type="evidence" value="ECO:0007669"/>
    <property type="project" value="UniProtKB-ARBA"/>
</dbReference>
<comment type="subcellular location">
    <subcellularLocation>
        <location evidence="1">Cytoplasm</location>
        <location evidence="1">Cytoplasmic ribonucleoprotein granule</location>
    </subcellularLocation>
    <subcellularLocation>
        <location evidence="2">Cytoplasm</location>
        <location evidence="2">Perinuclear region</location>
    </subcellularLocation>
</comment>
<dbReference type="GO" id="GO:0140965">
    <property type="term" value="P:secondary piRNA processing"/>
    <property type="evidence" value="ECO:0007669"/>
    <property type="project" value="UniProtKB-ARBA"/>
</dbReference>
<dbReference type="InterPro" id="IPR036085">
    <property type="entry name" value="PAZ_dom_sf"/>
</dbReference>
<comment type="similarity">
    <text evidence="9">Belongs to the argonaute family. Piwi subfamily.</text>
</comment>
<evidence type="ECO:0000259" key="12">
    <source>
        <dbReference type="PROSITE" id="PS50822"/>
    </source>
</evidence>
<feature type="compositionally biased region" description="Basic and acidic residues" evidence="10">
    <location>
        <begin position="129"/>
        <end position="156"/>
    </location>
</feature>
<dbReference type="PROSITE" id="PS50821">
    <property type="entry name" value="PAZ"/>
    <property type="match status" value="1"/>
</dbReference>
<dbReference type="EnsemblMetazoa" id="GAUT027143-RA">
    <property type="protein sequence ID" value="GAUT027143-PA"/>
    <property type="gene ID" value="GAUT027143"/>
</dbReference>
<evidence type="ECO:0000256" key="2">
    <source>
        <dbReference type="ARBA" id="ARBA00004556"/>
    </source>
</evidence>